<accession>A0ABS1FCA7</accession>
<dbReference type="Proteomes" id="UP000652760">
    <property type="component" value="Unassembled WGS sequence"/>
</dbReference>
<dbReference type="PANTHER" id="PTHR37952:SF2">
    <property type="entry name" value="PROTEIN CREA"/>
    <property type="match status" value="1"/>
</dbReference>
<gene>
    <name evidence="2" type="ORF">JHL17_27090</name>
</gene>
<feature type="signal peptide" evidence="1">
    <location>
        <begin position="1"/>
        <end position="31"/>
    </location>
</feature>
<dbReference type="PIRSF" id="PIRSF003174">
    <property type="entry name" value="CreA"/>
    <property type="match status" value="1"/>
</dbReference>
<reference evidence="3" key="1">
    <citation type="submission" date="2021-01" db="EMBL/GenBank/DDBJ databases">
        <title>Genome public.</title>
        <authorList>
            <person name="Liu C."/>
            <person name="Sun Q."/>
        </authorList>
    </citation>
    <scope>NUCLEOTIDE SEQUENCE [LARGE SCALE GENOMIC DNA]</scope>
    <source>
        <strain evidence="3">YIM B02556</strain>
    </source>
</reference>
<dbReference type="Pfam" id="PF05981">
    <property type="entry name" value="CreA"/>
    <property type="match status" value="1"/>
</dbReference>
<name>A0ABS1FCA7_9PROT</name>
<dbReference type="PANTHER" id="PTHR37952">
    <property type="match status" value="1"/>
</dbReference>
<evidence type="ECO:0000313" key="3">
    <source>
        <dbReference type="Proteomes" id="UP000652760"/>
    </source>
</evidence>
<evidence type="ECO:0000256" key="1">
    <source>
        <dbReference type="SAM" id="SignalP"/>
    </source>
</evidence>
<keyword evidence="3" id="KW-1185">Reference proteome</keyword>
<protein>
    <submittedName>
        <fullName evidence="2">CreA family protein</fullName>
    </submittedName>
</protein>
<comment type="caution">
    <text evidence="2">The sequence shown here is derived from an EMBL/GenBank/DDBJ whole genome shotgun (WGS) entry which is preliminary data.</text>
</comment>
<dbReference type="EMBL" id="JAENHM010000073">
    <property type="protein sequence ID" value="MBK1841072.1"/>
    <property type="molecule type" value="Genomic_DNA"/>
</dbReference>
<sequence>MRSPFPLMNVSTALLVLGLLTAGLPLRTAAAADDVIGRFSNDWTGNGLQVQAIEDPKVKGITCHLVDFDRSLIDRLSKGNWFEDPSNASIACRQTGAVTVGDIELSQKGEEVFSERKSLIFKSIAIRRIYDRPNDTLVYVVYSRQVKEASAKTSISTVPLFGANATWTKGKPAVK</sequence>
<evidence type="ECO:0000313" key="2">
    <source>
        <dbReference type="EMBL" id="MBK1841072.1"/>
    </source>
</evidence>
<dbReference type="RefSeq" id="WP_200197777.1">
    <property type="nucleotide sequence ID" value="NZ_JAENHM010000073.1"/>
</dbReference>
<organism evidence="2 3">
    <name type="scientific">Azospirillum endophyticum</name>
    <dbReference type="NCBI Taxonomy" id="2800326"/>
    <lineage>
        <taxon>Bacteria</taxon>
        <taxon>Pseudomonadati</taxon>
        <taxon>Pseudomonadota</taxon>
        <taxon>Alphaproteobacteria</taxon>
        <taxon>Rhodospirillales</taxon>
        <taxon>Azospirillaceae</taxon>
        <taxon>Azospirillum</taxon>
    </lineage>
</organism>
<feature type="chain" id="PRO_5045480419" evidence="1">
    <location>
        <begin position="32"/>
        <end position="175"/>
    </location>
</feature>
<keyword evidence="1" id="KW-0732">Signal</keyword>
<dbReference type="InterPro" id="IPR010292">
    <property type="entry name" value="Uncharacterised_CreA"/>
</dbReference>
<proteinExistence type="predicted"/>